<reference evidence="2" key="1">
    <citation type="submission" date="2021-04" db="EMBL/GenBank/DDBJ databases">
        <title>Complete Genome sequence and Methylome Analysis of the Haloarchaeon Haloarcula sinaiiensis.</title>
        <authorList>
            <person name="Fomenkov A."/>
            <person name="DasSarma P."/>
            <person name="DasSarma S."/>
            <person name="Roberts R.J."/>
        </authorList>
    </citation>
    <scope>NUCLEOTIDE SEQUENCE</scope>
    <source>
        <strain evidence="2">ATCC 33800</strain>
    </source>
</reference>
<evidence type="ECO:0000313" key="3">
    <source>
        <dbReference type="Proteomes" id="UP000682967"/>
    </source>
</evidence>
<feature type="region of interest" description="Disordered" evidence="1">
    <location>
        <begin position="1"/>
        <end position="57"/>
    </location>
</feature>
<accession>A0A8T8KB16</accession>
<protein>
    <submittedName>
        <fullName evidence="2">Uncharacterized protein</fullName>
    </submittedName>
</protein>
<evidence type="ECO:0000313" key="2">
    <source>
        <dbReference type="EMBL" id="QUJ71401.1"/>
    </source>
</evidence>
<dbReference type="KEGG" id="hsin:KDQ40_11880"/>
<sequence length="57" mass="6236">MRGLRTGPQESNGYRGQGPENDRKDVPVKTMNASGISESRMAGNPDACRLNPDESWT</sequence>
<organism evidence="2 3">
    <name type="scientific">Haloarcula marismortui ATCC 33800</name>
    <dbReference type="NCBI Taxonomy" id="662476"/>
    <lineage>
        <taxon>Archaea</taxon>
        <taxon>Methanobacteriati</taxon>
        <taxon>Methanobacteriota</taxon>
        <taxon>Stenosarchaea group</taxon>
        <taxon>Halobacteria</taxon>
        <taxon>Halobacteriales</taxon>
        <taxon>Haloarculaceae</taxon>
        <taxon>Haloarcula</taxon>
    </lineage>
</organism>
<dbReference type="GeneID" id="64823666"/>
<dbReference type="RefSeq" id="WP_160164320.1">
    <property type="nucleotide sequence ID" value="NZ_AOLR01000023.1"/>
</dbReference>
<evidence type="ECO:0000256" key="1">
    <source>
        <dbReference type="SAM" id="MobiDB-lite"/>
    </source>
</evidence>
<dbReference type="EMBL" id="CP073366">
    <property type="protein sequence ID" value="QUJ71401.1"/>
    <property type="molecule type" value="Genomic_DNA"/>
</dbReference>
<dbReference type="Proteomes" id="UP000682967">
    <property type="component" value="Chromosome"/>
</dbReference>
<proteinExistence type="predicted"/>
<name>A0A8T8KB16_9EURY</name>
<dbReference type="AlphaFoldDB" id="A0A8T8KB16"/>
<gene>
    <name evidence="2" type="ORF">KDQ40_11880</name>
</gene>